<proteinExistence type="predicted"/>
<evidence type="ECO:0000313" key="2">
    <source>
        <dbReference type="Proteomes" id="UP000644167"/>
    </source>
</evidence>
<reference evidence="1 2" key="1">
    <citation type="submission" date="2021-02" db="EMBL/GenBank/DDBJ databases">
        <title>The genome of Marinomonas foliarum JZW.</title>
        <authorList>
            <person name="Sun M."/>
        </authorList>
    </citation>
    <scope>NUCLEOTIDE SEQUENCE [LARGE SCALE GENOMIC DNA]</scope>
    <source>
        <strain evidence="1 2">JZW</strain>
    </source>
</reference>
<protein>
    <submittedName>
        <fullName evidence="1">Uncharacterized protein</fullName>
    </submittedName>
</protein>
<keyword evidence="2" id="KW-1185">Reference proteome</keyword>
<sequence length="47" mass="5052">MLPANISHALNGELNDEQPQSLGAIADQSPIYKLMASLSTEVNTLVR</sequence>
<organism evidence="1 2">
    <name type="scientific">Marinomonas foliarum</name>
    <dbReference type="NCBI Taxonomy" id="491950"/>
    <lineage>
        <taxon>Bacteria</taxon>
        <taxon>Pseudomonadati</taxon>
        <taxon>Pseudomonadota</taxon>
        <taxon>Gammaproteobacteria</taxon>
        <taxon>Oceanospirillales</taxon>
        <taxon>Oceanospirillaceae</taxon>
        <taxon>Marinomonas</taxon>
    </lineage>
</organism>
<dbReference type="RefSeq" id="WP_205114064.1">
    <property type="nucleotide sequence ID" value="NZ_CP070273.1"/>
</dbReference>
<name>A0ABX7INF1_9GAMM</name>
<accession>A0ABX7INF1</accession>
<gene>
    <name evidence="1" type="ORF">JSY38_15705</name>
</gene>
<evidence type="ECO:0000313" key="1">
    <source>
        <dbReference type="EMBL" id="QRV23469.1"/>
    </source>
</evidence>
<dbReference type="EMBL" id="CP070273">
    <property type="protein sequence ID" value="QRV23469.1"/>
    <property type="molecule type" value="Genomic_DNA"/>
</dbReference>
<dbReference type="Proteomes" id="UP000644167">
    <property type="component" value="Chromosome"/>
</dbReference>